<keyword evidence="1" id="KW-1133">Transmembrane helix</keyword>
<reference evidence="2" key="1">
    <citation type="submission" date="2023-10" db="EMBL/GenBank/DDBJ databases">
        <authorList>
            <person name="Chen Y."/>
            <person name="Shah S."/>
            <person name="Dougan E. K."/>
            <person name="Thang M."/>
            <person name="Chan C."/>
        </authorList>
    </citation>
    <scope>NUCLEOTIDE SEQUENCE [LARGE SCALE GENOMIC DNA]</scope>
</reference>
<feature type="transmembrane region" description="Helical" evidence="1">
    <location>
        <begin position="224"/>
        <end position="246"/>
    </location>
</feature>
<feature type="transmembrane region" description="Helical" evidence="1">
    <location>
        <begin position="736"/>
        <end position="761"/>
    </location>
</feature>
<evidence type="ECO:0000313" key="3">
    <source>
        <dbReference type="Proteomes" id="UP001189429"/>
    </source>
</evidence>
<feature type="transmembrane region" description="Helical" evidence="1">
    <location>
        <begin position="428"/>
        <end position="450"/>
    </location>
</feature>
<feature type="transmembrane region" description="Helical" evidence="1">
    <location>
        <begin position="578"/>
        <end position="602"/>
    </location>
</feature>
<keyword evidence="1" id="KW-0472">Membrane</keyword>
<feature type="transmembrane region" description="Helical" evidence="1">
    <location>
        <begin position="456"/>
        <end position="480"/>
    </location>
</feature>
<dbReference type="Proteomes" id="UP001189429">
    <property type="component" value="Unassembled WGS sequence"/>
</dbReference>
<name>A0ABN9URZ2_9DINO</name>
<protein>
    <submittedName>
        <fullName evidence="2">Uncharacterized protein</fullName>
    </submittedName>
</protein>
<evidence type="ECO:0000256" key="1">
    <source>
        <dbReference type="SAM" id="Phobius"/>
    </source>
</evidence>
<feature type="transmembrane region" description="Helical" evidence="1">
    <location>
        <begin position="614"/>
        <end position="635"/>
    </location>
</feature>
<accession>A0ABN9URZ2</accession>
<evidence type="ECO:0000313" key="2">
    <source>
        <dbReference type="EMBL" id="CAK0862752.1"/>
    </source>
</evidence>
<feature type="transmembrane region" description="Helical" evidence="1">
    <location>
        <begin position="492"/>
        <end position="513"/>
    </location>
</feature>
<comment type="caution">
    <text evidence="2">The sequence shown here is derived from an EMBL/GenBank/DDBJ whole genome shotgun (WGS) entry which is preliminary data.</text>
</comment>
<dbReference type="EMBL" id="CAUYUJ010016193">
    <property type="protein sequence ID" value="CAK0862752.1"/>
    <property type="molecule type" value="Genomic_DNA"/>
</dbReference>
<proteinExistence type="predicted"/>
<gene>
    <name evidence="2" type="ORF">PCOR1329_LOCUS51091</name>
</gene>
<sequence length="853" mass="94425">MHEWIWVPQSGPEGFRSHFGSSWASRHPPSALTTVACPGLMPFGWSRTTRIVPSDLESSVVVPKGVHGKPQKDGKGVDRFGEHWGMSREQCEELLMQIRMDPHWDPDTTMYTFVNDYVKPRTMGSGMGLALLINREKPLEVNKMVSHCWAENVEEFLAQVIGSTRVGDVLFICAFSIYQCEDGAGPSIQEQIGTVPSETPFGRVLSNVKRLDQQSGPLSRHVDVLQWLPTACFLISLLLLFAYPLWFSRLPKLDGQCHGILLSIDGIKHNGHYADHFVDHTAGPARMCKYSAAADAEICGTYVAEPCPEYAWPLQVVGLLFALAAAVAKTLQVLGPSPRGMVVVPTRQADMYNRLWCVYEIFFAAVKVGIRVDIAKTLIACGACTSEMARCSNEDDQQRLQAEIKEAGGFTCVDSAVLRERREAEFKIALGFASAFFLGVIGSVSSLMLLGVEPGAALGFCVGYVMVCVPGAIIIARVLIPMQGSLTKAQALRYGYLLPLAVCGVSSLSFAVLTETSRVRLCEAIVNADGSFQEVSNCQAFCAGLQIGTTIFSGCQIGGMVFIVRPVLLLPAWAKPQILQRAHLCATCFSMIMLTIVVRYLGAWGQHFGKLLPCEDYIVVCFLLFSSMFIFYIYVPSMLSVFNVHIKKQCAGGAQDARLIRPKLGQRLVYFWSSRVDPWRNLPAMPPGLDGQAMPNELACRGLDETVWQGWLQKLKEVNTEAWRHPSMWLWTGWNFALWCPLIVVTPMFTLLYGMWPILLIPRLKQRTPYQRGLKKWLADFNEVLAPLGMWVKAQTIKRGSCELSFLSFALTPEESVSLQGEPVICAGDSLCIQGDGNFVDDGRCLLDRGRVV</sequence>
<keyword evidence="3" id="KW-1185">Reference proteome</keyword>
<keyword evidence="1" id="KW-0812">Transmembrane</keyword>
<organism evidence="2 3">
    <name type="scientific">Prorocentrum cordatum</name>
    <dbReference type="NCBI Taxonomy" id="2364126"/>
    <lineage>
        <taxon>Eukaryota</taxon>
        <taxon>Sar</taxon>
        <taxon>Alveolata</taxon>
        <taxon>Dinophyceae</taxon>
        <taxon>Prorocentrales</taxon>
        <taxon>Prorocentraceae</taxon>
        <taxon>Prorocentrum</taxon>
    </lineage>
</organism>